<proteinExistence type="predicted"/>
<name>A0AB39URK0_9GAMM</name>
<dbReference type="InterPro" id="IPR021326">
    <property type="entry name" value="DUF2931"/>
</dbReference>
<evidence type="ECO:0000313" key="2">
    <source>
        <dbReference type="EMBL" id="XDT71003.1"/>
    </source>
</evidence>
<dbReference type="Pfam" id="PF11153">
    <property type="entry name" value="DUF2931"/>
    <property type="match status" value="1"/>
</dbReference>
<evidence type="ECO:0000256" key="1">
    <source>
        <dbReference type="SAM" id="SignalP"/>
    </source>
</evidence>
<dbReference type="EMBL" id="CP154858">
    <property type="protein sequence ID" value="XDT71003.1"/>
    <property type="molecule type" value="Genomic_DNA"/>
</dbReference>
<keyword evidence="1" id="KW-0732">Signal</keyword>
<sequence>MSDFRKIPGLLASICISLVLSACATARDPNGYAYPADFTDYSVNVGVPFHYEVSIGSITTWWKDGSIAGGKPIGSRMNGWVMGGTAGIMDGPVPDIVDFKYQALYEEKIYHIRFEIPPHVKRVMYEKFFIRRPANGPLLPRYRRVISFGIMPGGRYVVWIESRRADAIEIARGQAGFIETTPYYEAFREGRHGRAIRLNGLHPEWTPEHWTAYDNILTGHFWEQNRYPDNRDYWMPPKLEELPPEAWKQGDMTPWRKRPPEVQVPPGIFRYE</sequence>
<dbReference type="AlphaFoldDB" id="A0AB39URK0"/>
<accession>A0AB39URK0</accession>
<dbReference type="KEGG" id="tcd:AAIA72_09275"/>
<dbReference type="RefSeq" id="WP_369600044.1">
    <property type="nucleotide sequence ID" value="NZ_CP154858.1"/>
</dbReference>
<dbReference type="PROSITE" id="PS51257">
    <property type="entry name" value="PROKAR_LIPOPROTEIN"/>
    <property type="match status" value="1"/>
</dbReference>
<gene>
    <name evidence="2" type="ORF">AAIA72_09275</name>
</gene>
<feature type="signal peptide" evidence="1">
    <location>
        <begin position="1"/>
        <end position="26"/>
    </location>
</feature>
<organism evidence="2">
    <name type="scientific">Thermohahella caldifontis</name>
    <dbReference type="NCBI Taxonomy" id="3142973"/>
    <lineage>
        <taxon>Bacteria</taxon>
        <taxon>Pseudomonadati</taxon>
        <taxon>Pseudomonadota</taxon>
        <taxon>Gammaproteobacteria</taxon>
        <taxon>Oceanospirillales</taxon>
        <taxon>Hahellaceae</taxon>
        <taxon>Thermohahella</taxon>
    </lineage>
</organism>
<protein>
    <submittedName>
        <fullName evidence="2">DUF2931 family protein</fullName>
    </submittedName>
</protein>
<reference evidence="2" key="1">
    <citation type="submission" date="2024-05" db="EMBL/GenBank/DDBJ databases">
        <title>Genome sequencing of novel strain.</title>
        <authorList>
            <person name="Ganbat D."/>
            <person name="Ganbat S."/>
            <person name="Lee S.-J."/>
        </authorList>
    </citation>
    <scope>NUCLEOTIDE SEQUENCE</scope>
    <source>
        <strain evidence="2">SMD15-11</strain>
    </source>
</reference>
<feature type="chain" id="PRO_5044322634" evidence="1">
    <location>
        <begin position="27"/>
        <end position="272"/>
    </location>
</feature>